<reference evidence="1 2" key="1">
    <citation type="submission" date="2023-08" db="EMBL/GenBank/DDBJ databases">
        <title>Implementing the SeqCode for naming new Mesorhizobium species isolated from Vachellia karroo root nodules.</title>
        <authorList>
            <person name="Van Lill M."/>
        </authorList>
    </citation>
    <scope>NUCLEOTIDE SEQUENCE [LARGE SCALE GENOMIC DNA]</scope>
    <source>
        <strain evidence="1 2">VK2B</strain>
    </source>
</reference>
<evidence type="ECO:0000313" key="2">
    <source>
        <dbReference type="Proteomes" id="UP001280156"/>
    </source>
</evidence>
<protein>
    <submittedName>
        <fullName evidence="1">Uncharacterized protein</fullName>
    </submittedName>
</protein>
<dbReference type="RefSeq" id="WP_320298062.1">
    <property type="nucleotide sequence ID" value="NZ_JAVIIU010000014.1"/>
</dbReference>
<dbReference type="Proteomes" id="UP001280156">
    <property type="component" value="Unassembled WGS sequence"/>
</dbReference>
<sequence length="60" mass="6944">MPYVVTEIMDDIELLQAHVDSISKKRGRIVSVLWRESDRTYVVTHEVEGTEKQNRSQKAA</sequence>
<evidence type="ECO:0000313" key="1">
    <source>
        <dbReference type="EMBL" id="MDX8488186.1"/>
    </source>
</evidence>
<dbReference type="EMBL" id="JAVIIV010000018">
    <property type="protein sequence ID" value="MDX8488186.1"/>
    <property type="molecule type" value="Genomic_DNA"/>
</dbReference>
<accession>A0ABU4YMH8</accession>
<proteinExistence type="predicted"/>
<keyword evidence="2" id="KW-1185">Reference proteome</keyword>
<comment type="caution">
    <text evidence="1">The sequence shown here is derived from an EMBL/GenBank/DDBJ whole genome shotgun (WGS) entry which is preliminary data.</text>
</comment>
<name>A0ABU4YMH8_9HYPH</name>
<organism evidence="1 2">
    <name type="scientific">Mesorhizobium humile</name>
    <dbReference type="NCBI Taxonomy" id="3072313"/>
    <lineage>
        <taxon>Bacteria</taxon>
        <taxon>Pseudomonadati</taxon>
        <taxon>Pseudomonadota</taxon>
        <taxon>Alphaproteobacteria</taxon>
        <taxon>Hyphomicrobiales</taxon>
        <taxon>Phyllobacteriaceae</taxon>
        <taxon>Mesorhizobium</taxon>
    </lineage>
</organism>
<gene>
    <name evidence="1" type="ORF">RFM52_23700</name>
</gene>